<gene>
    <name evidence="2" type="ordered locus">TERTU_4149</name>
</gene>
<keyword evidence="1" id="KW-0812">Transmembrane</keyword>
<name>C5BUJ4_TERTT</name>
<dbReference type="HOGENOM" id="CLU_2060296_0_0_6"/>
<protein>
    <submittedName>
        <fullName evidence="2">Uncharacterized protein</fullName>
    </submittedName>
</protein>
<dbReference type="AlphaFoldDB" id="C5BUJ4"/>
<keyword evidence="1" id="KW-0472">Membrane</keyword>
<dbReference type="EMBL" id="CP001614">
    <property type="protein sequence ID" value="ACR13534.1"/>
    <property type="molecule type" value="Genomic_DNA"/>
</dbReference>
<organism evidence="2 3">
    <name type="scientific">Teredinibacter turnerae (strain ATCC 39867 / T7901)</name>
    <dbReference type="NCBI Taxonomy" id="377629"/>
    <lineage>
        <taxon>Bacteria</taxon>
        <taxon>Pseudomonadati</taxon>
        <taxon>Pseudomonadota</taxon>
        <taxon>Gammaproteobacteria</taxon>
        <taxon>Cellvibrionales</taxon>
        <taxon>Cellvibrionaceae</taxon>
        <taxon>Teredinibacter</taxon>
    </lineage>
</organism>
<evidence type="ECO:0000313" key="3">
    <source>
        <dbReference type="Proteomes" id="UP000009080"/>
    </source>
</evidence>
<dbReference type="KEGG" id="ttu:TERTU_4149"/>
<sequence length="119" mass="12710">MAKKFEDQPHDGVCGHCKSPVPLSAAVCAQCGARWGTSLGYSKQQIYDTALFKAKWCGIICAAILIFFVATALIQSPWVALAAVLAVVPGIPVLGTGIGNLINMRKAAKAHITWWRATQ</sequence>
<proteinExistence type="predicted"/>
<dbReference type="Proteomes" id="UP000009080">
    <property type="component" value="Chromosome"/>
</dbReference>
<accession>C5BUJ4</accession>
<evidence type="ECO:0000313" key="2">
    <source>
        <dbReference type="EMBL" id="ACR13534.1"/>
    </source>
</evidence>
<dbReference type="OrthoDB" id="7060599at2"/>
<keyword evidence="3" id="KW-1185">Reference proteome</keyword>
<dbReference type="RefSeq" id="WP_015819648.1">
    <property type="nucleotide sequence ID" value="NC_012997.1"/>
</dbReference>
<feature type="transmembrane region" description="Helical" evidence="1">
    <location>
        <begin position="56"/>
        <end position="74"/>
    </location>
</feature>
<feature type="transmembrane region" description="Helical" evidence="1">
    <location>
        <begin position="80"/>
        <end position="102"/>
    </location>
</feature>
<reference evidence="2 3" key="1">
    <citation type="journal article" date="2009" name="PLoS ONE">
        <title>The complete genome of Teredinibacter turnerae T7901: an intracellular endosymbiont of marine wood-boring bivalves (shipworms).</title>
        <authorList>
            <person name="Yang J.C."/>
            <person name="Madupu R."/>
            <person name="Durkin A.S."/>
            <person name="Ekborg N.A."/>
            <person name="Pedamallu C.S."/>
            <person name="Hostetler J.B."/>
            <person name="Radune D."/>
            <person name="Toms B.S."/>
            <person name="Henrissat B."/>
            <person name="Coutinho P.M."/>
            <person name="Schwarz S."/>
            <person name="Field L."/>
            <person name="Trindade-Silva A.E."/>
            <person name="Soares C.A.G."/>
            <person name="Elshahawi S."/>
            <person name="Hanora A."/>
            <person name="Schmidt E.W."/>
            <person name="Haygood M.G."/>
            <person name="Posfai J."/>
            <person name="Benner J."/>
            <person name="Madinger C."/>
            <person name="Nove J."/>
            <person name="Anton B."/>
            <person name="Chaudhary K."/>
            <person name="Foster J."/>
            <person name="Holman A."/>
            <person name="Kumar S."/>
            <person name="Lessard P.A."/>
            <person name="Luyten Y.A."/>
            <person name="Slatko B."/>
            <person name="Wood N."/>
            <person name="Wu B."/>
            <person name="Teplitski M."/>
            <person name="Mougous J.D."/>
            <person name="Ward N."/>
            <person name="Eisen J.A."/>
            <person name="Badger J.H."/>
            <person name="Distel D.L."/>
        </authorList>
    </citation>
    <scope>NUCLEOTIDE SEQUENCE [LARGE SCALE GENOMIC DNA]</scope>
    <source>
        <strain evidence="3">ATCC 39867 / T7901</strain>
    </source>
</reference>
<evidence type="ECO:0000256" key="1">
    <source>
        <dbReference type="SAM" id="Phobius"/>
    </source>
</evidence>
<keyword evidence="1" id="KW-1133">Transmembrane helix</keyword>